<evidence type="ECO:0000259" key="6">
    <source>
        <dbReference type="Pfam" id="PF00149"/>
    </source>
</evidence>
<dbReference type="GO" id="GO:0016787">
    <property type="term" value="F:hydrolase activity"/>
    <property type="evidence" value="ECO:0007669"/>
    <property type="project" value="UniProtKB-KW"/>
</dbReference>
<dbReference type="SUPFAM" id="SSF56300">
    <property type="entry name" value="Metallo-dependent phosphatases"/>
    <property type="match status" value="1"/>
</dbReference>
<dbReference type="PANTHER" id="PTHR34990:SF2">
    <property type="entry name" value="BLL8164 PROTEIN"/>
    <property type="match status" value="1"/>
</dbReference>
<evidence type="ECO:0000256" key="3">
    <source>
        <dbReference type="ARBA" id="ARBA00022723"/>
    </source>
</evidence>
<dbReference type="EC" id="3.6.1.-" evidence="7"/>
<evidence type="ECO:0000313" key="7">
    <source>
        <dbReference type="EMBL" id="CAL1241121.1"/>
    </source>
</evidence>
<evidence type="ECO:0000256" key="4">
    <source>
        <dbReference type="ARBA" id="ARBA00023136"/>
    </source>
</evidence>
<dbReference type="EMBL" id="OZ026884">
    <property type="protein sequence ID" value="CAL1241121.1"/>
    <property type="molecule type" value="Genomic_DNA"/>
</dbReference>
<reference evidence="7 8" key="1">
    <citation type="submission" date="2024-04" db="EMBL/GenBank/DDBJ databases">
        <authorList>
            <person name="Cremers G."/>
        </authorList>
    </citation>
    <scope>NUCLEOTIDE SEQUENCE [LARGE SCALE GENOMIC DNA]</scope>
    <source>
        <strain evidence="7">MeCH1-AG</strain>
    </source>
</reference>
<evidence type="ECO:0000256" key="2">
    <source>
        <dbReference type="ARBA" id="ARBA00022519"/>
    </source>
</evidence>
<dbReference type="Proteomes" id="UP001497493">
    <property type="component" value="Chromosome"/>
</dbReference>
<sequence length="268" mass="30574">MKLAYRTVWISDVHLGTRGCKAEFLLDFLKHVECECLYLVGDIIDLWKLKTGWYWPPLHSDVLRAVLDKVKKGSRVVYIPGNHDEFFRDYAGSLLAGVEVMEKAVHETADGRKFLVLHGDEFDGVVCTSKWLALLGSEAYDLLLFLNRLFNQFRRKLGFPYWSLSAYLKHKVKNAVNFISDYEKTLIHAARDEKVDGVICGHIHHAAITDMEGLAYCNCGDWVESCTALVEDFRGALAVLHWADESAYLLTEFELEDRANKRRLAAAN</sequence>
<dbReference type="InterPro" id="IPR029052">
    <property type="entry name" value="Metallo-depent_PP-like"/>
</dbReference>
<keyword evidence="3" id="KW-0479">Metal-binding</keyword>
<organism evidence="7 8">
    <name type="scientific">Candidatus Methylocalor cossyra</name>
    <dbReference type="NCBI Taxonomy" id="3108543"/>
    <lineage>
        <taxon>Bacteria</taxon>
        <taxon>Pseudomonadati</taxon>
        <taxon>Pseudomonadota</taxon>
        <taxon>Gammaproteobacteria</taxon>
        <taxon>Methylococcales</taxon>
        <taxon>Methylococcaceae</taxon>
        <taxon>Candidatus Methylocalor</taxon>
    </lineage>
</organism>
<evidence type="ECO:0000256" key="1">
    <source>
        <dbReference type="ARBA" id="ARBA00022475"/>
    </source>
</evidence>
<dbReference type="InterPro" id="IPR043461">
    <property type="entry name" value="LpxH-like"/>
</dbReference>
<keyword evidence="8" id="KW-1185">Reference proteome</keyword>
<keyword evidence="5" id="KW-0464">Manganese</keyword>
<keyword evidence="2" id="KW-0997">Cell inner membrane</keyword>
<keyword evidence="7" id="KW-0378">Hydrolase</keyword>
<feature type="domain" description="Calcineurin-like phosphoesterase" evidence="6">
    <location>
        <begin position="6"/>
        <end position="205"/>
    </location>
</feature>
<keyword evidence="4" id="KW-0472">Membrane</keyword>
<evidence type="ECO:0000313" key="8">
    <source>
        <dbReference type="Proteomes" id="UP001497493"/>
    </source>
</evidence>
<dbReference type="PANTHER" id="PTHR34990">
    <property type="entry name" value="UDP-2,3-DIACYLGLUCOSAMINE HYDROLASE-RELATED"/>
    <property type="match status" value="1"/>
</dbReference>
<proteinExistence type="predicted"/>
<gene>
    <name evidence="7" type="ORF">MECH1_V1_2345</name>
</gene>
<accession>A0ABM9NKI0</accession>
<protein>
    <submittedName>
        <fullName evidence="7">Ser/Thr protein phosphatase family protein, UDP-2,3-diacylglucosamine hydrolase homolog</fullName>
        <ecNumber evidence="7">3.6.1.-</ecNumber>
    </submittedName>
</protein>
<name>A0ABM9NKI0_9GAMM</name>
<evidence type="ECO:0000256" key="5">
    <source>
        <dbReference type="ARBA" id="ARBA00023211"/>
    </source>
</evidence>
<dbReference type="CDD" id="cd07398">
    <property type="entry name" value="MPP_YbbF-LpxH"/>
    <property type="match status" value="1"/>
</dbReference>
<dbReference type="Pfam" id="PF00149">
    <property type="entry name" value="Metallophos"/>
    <property type="match status" value="1"/>
</dbReference>
<dbReference type="InterPro" id="IPR004843">
    <property type="entry name" value="Calcineurin-like_PHP"/>
</dbReference>
<dbReference type="Gene3D" id="3.60.21.10">
    <property type="match status" value="1"/>
</dbReference>
<keyword evidence="1" id="KW-1003">Cell membrane</keyword>